<gene>
    <name evidence="1" type="ORF">O6H91_07G067000</name>
</gene>
<organism evidence="1 2">
    <name type="scientific">Diphasiastrum complanatum</name>
    <name type="common">Issler's clubmoss</name>
    <name type="synonym">Lycopodium complanatum</name>
    <dbReference type="NCBI Taxonomy" id="34168"/>
    <lineage>
        <taxon>Eukaryota</taxon>
        <taxon>Viridiplantae</taxon>
        <taxon>Streptophyta</taxon>
        <taxon>Embryophyta</taxon>
        <taxon>Tracheophyta</taxon>
        <taxon>Lycopodiopsida</taxon>
        <taxon>Lycopodiales</taxon>
        <taxon>Lycopodiaceae</taxon>
        <taxon>Lycopodioideae</taxon>
        <taxon>Diphasiastrum</taxon>
    </lineage>
</organism>
<dbReference type="EMBL" id="CM055098">
    <property type="protein sequence ID" value="KAJ7549754.1"/>
    <property type="molecule type" value="Genomic_DNA"/>
</dbReference>
<dbReference type="Proteomes" id="UP001162992">
    <property type="component" value="Chromosome 7"/>
</dbReference>
<protein>
    <submittedName>
        <fullName evidence="1">Uncharacterized protein</fullName>
    </submittedName>
</protein>
<proteinExistence type="predicted"/>
<comment type="caution">
    <text evidence="1">The sequence shown here is derived from an EMBL/GenBank/DDBJ whole genome shotgun (WGS) entry which is preliminary data.</text>
</comment>
<accession>A0ACC2D6B6</accession>
<name>A0ACC2D6B6_DIPCM</name>
<sequence length="133" mass="15707">MQVWMPLKFCSRIACWRLYRHAQLQIPTSHQTKIHRCRLLSGDRCYCWRSLLLKIAIKSLCASPLSRLPESQEYSKVFLLRLSGVVFQSVMQFQSTYSVIFEDLHSQKLMHQRLVSSQSAKLCRRERRFAGEN</sequence>
<evidence type="ECO:0000313" key="1">
    <source>
        <dbReference type="EMBL" id="KAJ7549754.1"/>
    </source>
</evidence>
<evidence type="ECO:0000313" key="2">
    <source>
        <dbReference type="Proteomes" id="UP001162992"/>
    </source>
</evidence>
<reference evidence="2" key="1">
    <citation type="journal article" date="2024" name="Proc. Natl. Acad. Sci. U.S.A.">
        <title>Extraordinary preservation of gene collinearity over three hundred million years revealed in homosporous lycophytes.</title>
        <authorList>
            <person name="Li C."/>
            <person name="Wickell D."/>
            <person name="Kuo L.Y."/>
            <person name="Chen X."/>
            <person name="Nie B."/>
            <person name="Liao X."/>
            <person name="Peng D."/>
            <person name="Ji J."/>
            <person name="Jenkins J."/>
            <person name="Williams M."/>
            <person name="Shu S."/>
            <person name="Plott C."/>
            <person name="Barry K."/>
            <person name="Rajasekar S."/>
            <person name="Grimwood J."/>
            <person name="Han X."/>
            <person name="Sun S."/>
            <person name="Hou Z."/>
            <person name="He W."/>
            <person name="Dai G."/>
            <person name="Sun C."/>
            <person name="Schmutz J."/>
            <person name="Leebens-Mack J.H."/>
            <person name="Li F.W."/>
            <person name="Wang L."/>
        </authorList>
    </citation>
    <scope>NUCLEOTIDE SEQUENCE [LARGE SCALE GENOMIC DNA]</scope>
    <source>
        <strain evidence="2">cv. PW_Plant_1</strain>
    </source>
</reference>
<keyword evidence="2" id="KW-1185">Reference proteome</keyword>